<keyword evidence="4" id="KW-1185">Reference proteome</keyword>
<evidence type="ECO:0000259" key="2">
    <source>
        <dbReference type="Pfam" id="PF03432"/>
    </source>
</evidence>
<evidence type="ECO:0000256" key="1">
    <source>
        <dbReference type="SAM" id="MobiDB-lite"/>
    </source>
</evidence>
<comment type="caution">
    <text evidence="3">The sequence shown here is derived from an EMBL/GenBank/DDBJ whole genome shotgun (WGS) entry which is preliminary data.</text>
</comment>
<dbReference type="EMBL" id="QFBC01000033">
    <property type="protein sequence ID" value="PWE52160.1"/>
    <property type="molecule type" value="Genomic_DNA"/>
</dbReference>
<accession>A0A2U2DFU1</accession>
<name>A0A2U2DFU1_9HYPH</name>
<sequence>MILKASQRAGHDDLARHLMKPENEHVEVHEIHGFVSDTVAGAFREAYAISRGTKCKQFLFSCSLNPPEEENVPVSVFEDAVQRIEKKLGLEGQPRVLIFHEKEGRRHVHCVWSRIDAESMTAINLAHTKRKLMDISRELYIEHGCKMPVGMIDPALRNPLNFDQKEWFQAKRTGQDPATSRRCFNNAGPRPIPARR</sequence>
<dbReference type="AlphaFoldDB" id="A0A2U2DFU1"/>
<dbReference type="InterPro" id="IPR005094">
    <property type="entry name" value="Endonuclease_MobA/VirD2"/>
</dbReference>
<gene>
    <name evidence="3" type="ORF">DEM27_32445</name>
</gene>
<feature type="domain" description="MobA/VirD2-like nuclease" evidence="2">
    <location>
        <begin position="19"/>
        <end position="144"/>
    </location>
</feature>
<dbReference type="RefSeq" id="WP_109462357.1">
    <property type="nucleotide sequence ID" value="NZ_QFBC01000033.1"/>
</dbReference>
<organism evidence="3 4">
    <name type="scientific">Metarhizobium album</name>
    <dbReference type="NCBI Taxonomy" id="2182425"/>
    <lineage>
        <taxon>Bacteria</taxon>
        <taxon>Pseudomonadati</taxon>
        <taxon>Pseudomonadota</taxon>
        <taxon>Alphaproteobacteria</taxon>
        <taxon>Hyphomicrobiales</taxon>
        <taxon>Rhizobiaceae</taxon>
        <taxon>Metarhizobium</taxon>
    </lineage>
</organism>
<evidence type="ECO:0000313" key="4">
    <source>
        <dbReference type="Proteomes" id="UP000245252"/>
    </source>
</evidence>
<dbReference type="Pfam" id="PF03432">
    <property type="entry name" value="Relaxase"/>
    <property type="match status" value="1"/>
</dbReference>
<dbReference type="OrthoDB" id="1826980at2"/>
<feature type="region of interest" description="Disordered" evidence="1">
    <location>
        <begin position="171"/>
        <end position="196"/>
    </location>
</feature>
<proteinExistence type="predicted"/>
<reference evidence="3 4" key="1">
    <citation type="submission" date="2018-05" db="EMBL/GenBank/DDBJ databases">
        <title>The draft genome of strain NS-104.</title>
        <authorList>
            <person name="Hang P."/>
            <person name="Jiang J."/>
        </authorList>
    </citation>
    <scope>NUCLEOTIDE SEQUENCE [LARGE SCALE GENOMIC DNA]</scope>
    <source>
        <strain evidence="3 4">NS-104</strain>
    </source>
</reference>
<evidence type="ECO:0000313" key="3">
    <source>
        <dbReference type="EMBL" id="PWE52160.1"/>
    </source>
</evidence>
<dbReference type="Proteomes" id="UP000245252">
    <property type="component" value="Unassembled WGS sequence"/>
</dbReference>
<protein>
    <recommendedName>
        <fullName evidence="2">MobA/VirD2-like nuclease domain-containing protein</fullName>
    </recommendedName>
</protein>